<keyword evidence="4 13" id="KW-0548">Nucleotidyltransferase</keyword>
<comment type="caution">
    <text evidence="13">The sequence shown here is derived from an EMBL/GenBank/DDBJ whole genome shotgun (WGS) entry which is preliminary data.</text>
</comment>
<evidence type="ECO:0000256" key="4">
    <source>
        <dbReference type="ARBA" id="ARBA00022695"/>
    </source>
</evidence>
<dbReference type="GO" id="GO:0000166">
    <property type="term" value="F:nucleotide binding"/>
    <property type="evidence" value="ECO:0007669"/>
    <property type="project" value="UniProtKB-KW"/>
</dbReference>
<dbReference type="Gene3D" id="1.10.246.80">
    <property type="match status" value="1"/>
</dbReference>
<dbReference type="GO" id="GO:0008033">
    <property type="term" value="P:tRNA processing"/>
    <property type="evidence" value="ECO:0007669"/>
    <property type="project" value="UniProtKB-KW"/>
</dbReference>
<dbReference type="InterPro" id="IPR002646">
    <property type="entry name" value="PolA_pol_head_dom"/>
</dbReference>
<keyword evidence="6" id="KW-0547">Nucleotide-binding</keyword>
<dbReference type="SUPFAM" id="SSF81301">
    <property type="entry name" value="Nucleotidyltransferase"/>
    <property type="match status" value="1"/>
</dbReference>
<protein>
    <submittedName>
        <fullName evidence="13">CCA tRNA nucleotidyltransferase</fullName>
        <ecNumber evidence="13">2.7.7.72</ecNumber>
    </submittedName>
</protein>
<dbReference type="InterPro" id="IPR032828">
    <property type="entry name" value="PolyA_RNA-bd"/>
</dbReference>
<evidence type="ECO:0000313" key="13">
    <source>
        <dbReference type="EMBL" id="HIZ07563.1"/>
    </source>
</evidence>
<evidence type="ECO:0000259" key="10">
    <source>
        <dbReference type="Pfam" id="PF01743"/>
    </source>
</evidence>
<evidence type="ECO:0000313" key="14">
    <source>
        <dbReference type="Proteomes" id="UP000824024"/>
    </source>
</evidence>
<evidence type="ECO:0000256" key="9">
    <source>
        <dbReference type="RuleBase" id="RU003953"/>
    </source>
</evidence>
<proteinExistence type="inferred from homology"/>
<dbReference type="EMBL" id="DXCH01000182">
    <property type="protein sequence ID" value="HIZ07563.1"/>
    <property type="molecule type" value="Genomic_DNA"/>
</dbReference>
<dbReference type="GO" id="GO:0004810">
    <property type="term" value="F:CCA tRNA nucleotidyltransferase activity"/>
    <property type="evidence" value="ECO:0007669"/>
    <property type="project" value="UniProtKB-EC"/>
</dbReference>
<dbReference type="InterPro" id="IPR050264">
    <property type="entry name" value="Bact_CCA-adding_enz_type3_sf"/>
</dbReference>
<dbReference type="SUPFAM" id="SSF81891">
    <property type="entry name" value="Poly A polymerase C-terminal region-like"/>
    <property type="match status" value="1"/>
</dbReference>
<feature type="domain" description="CCA-adding enzyme C-terminal" evidence="12">
    <location>
        <begin position="297"/>
        <end position="435"/>
    </location>
</feature>
<dbReference type="AlphaFoldDB" id="A0A9D2D2V7"/>
<sequence>MNIQLPEKVSEIINCLRSHNFEAYAVGGCVRDSLLGRTPSDWDITTSATPEEVKSLFSHTVDTGIQHGTVTVMLGHEGFEVTTYRIDGEYEDARHPKEVAFTLSLREDLKRRDFTINAMAYNEESGLVDLFGGAQDLERGVIRCVGDPGERFREDALRMFRAVRFAAQLGFSVEKNTAGAISELAGSLARISAERIQTELVKLLVSPHPEEMRQIYELGISDVVLPEFSVMMETPQNNPHHMYSVGEHTIKALQLIPEDKVLRLTMLLHDVAKPPCRITDRKGIDHFPGHPKRGAQMAEKILKRLKFDNDTIRRVTALVLIHDNQPPANPASIRKALVKDGLDQYPALFLVKRADIGAQSNHLRESKLKYVDAYEAVYNQIMENGDCLSLKELAVTGADLISTGMKPGKELGDVLERMLQDVLENPEWNKKEILLNRFQQKAYF</sequence>
<accession>A0A9D2D2V7</accession>
<dbReference type="InterPro" id="IPR032810">
    <property type="entry name" value="CCA-adding_enz_C"/>
</dbReference>
<evidence type="ECO:0000256" key="2">
    <source>
        <dbReference type="ARBA" id="ARBA00022679"/>
    </source>
</evidence>
<dbReference type="Proteomes" id="UP000824024">
    <property type="component" value="Unassembled WGS sequence"/>
</dbReference>
<name>A0A9D2D2V7_9FIRM</name>
<evidence type="ECO:0000256" key="3">
    <source>
        <dbReference type="ARBA" id="ARBA00022694"/>
    </source>
</evidence>
<dbReference type="GO" id="GO:0046872">
    <property type="term" value="F:metal ion binding"/>
    <property type="evidence" value="ECO:0007669"/>
    <property type="project" value="UniProtKB-KW"/>
</dbReference>
<dbReference type="Gene3D" id="1.10.3090.10">
    <property type="entry name" value="cca-adding enzyme, domain 2"/>
    <property type="match status" value="1"/>
</dbReference>
<gene>
    <name evidence="13" type="ORF">IAA08_06475</name>
</gene>
<dbReference type="GO" id="GO:0000049">
    <property type="term" value="F:tRNA binding"/>
    <property type="evidence" value="ECO:0007669"/>
    <property type="project" value="TreeGrafter"/>
</dbReference>
<evidence type="ECO:0000256" key="8">
    <source>
        <dbReference type="ARBA" id="ARBA00022884"/>
    </source>
</evidence>
<dbReference type="Pfam" id="PF01743">
    <property type="entry name" value="PolyA_pol"/>
    <property type="match status" value="1"/>
</dbReference>
<keyword evidence="3" id="KW-0819">tRNA processing</keyword>
<evidence type="ECO:0000256" key="6">
    <source>
        <dbReference type="ARBA" id="ARBA00022741"/>
    </source>
</evidence>
<evidence type="ECO:0000259" key="12">
    <source>
        <dbReference type="Pfam" id="PF13735"/>
    </source>
</evidence>
<reference evidence="13" key="2">
    <citation type="submission" date="2021-04" db="EMBL/GenBank/DDBJ databases">
        <authorList>
            <person name="Gilroy R."/>
        </authorList>
    </citation>
    <scope>NUCLEOTIDE SEQUENCE</scope>
    <source>
        <strain evidence="13">CHK192-9172</strain>
    </source>
</reference>
<feature type="domain" description="Poly A polymerase head" evidence="10">
    <location>
        <begin position="23"/>
        <end position="143"/>
    </location>
</feature>
<dbReference type="InterPro" id="IPR043519">
    <property type="entry name" value="NT_sf"/>
</dbReference>
<organism evidence="13 14">
    <name type="scientific">Candidatus Eubacterium avistercoris</name>
    <dbReference type="NCBI Taxonomy" id="2838567"/>
    <lineage>
        <taxon>Bacteria</taxon>
        <taxon>Bacillati</taxon>
        <taxon>Bacillota</taxon>
        <taxon>Clostridia</taxon>
        <taxon>Eubacteriales</taxon>
        <taxon>Eubacteriaceae</taxon>
        <taxon>Eubacterium</taxon>
    </lineage>
</organism>
<comment type="similarity">
    <text evidence="9">Belongs to the tRNA nucleotidyltransferase/poly(A) polymerase family.</text>
</comment>
<comment type="cofactor">
    <cofactor evidence="1">
        <name>Mg(2+)</name>
        <dbReference type="ChEBI" id="CHEBI:18420"/>
    </cofactor>
</comment>
<keyword evidence="7" id="KW-0460">Magnesium</keyword>
<dbReference type="CDD" id="cd05398">
    <property type="entry name" value="NT_ClassII-CCAase"/>
    <property type="match status" value="1"/>
</dbReference>
<dbReference type="NCBIfam" id="NF009814">
    <property type="entry name" value="PRK13299.1"/>
    <property type="match status" value="1"/>
</dbReference>
<keyword evidence="2 9" id="KW-0808">Transferase</keyword>
<dbReference type="EC" id="2.7.7.72" evidence="13"/>
<evidence type="ECO:0000259" key="11">
    <source>
        <dbReference type="Pfam" id="PF12627"/>
    </source>
</evidence>
<keyword evidence="8 9" id="KW-0694">RNA-binding</keyword>
<dbReference type="PANTHER" id="PTHR46173:SF1">
    <property type="entry name" value="CCA TRNA NUCLEOTIDYLTRANSFERASE 1, MITOCHONDRIAL"/>
    <property type="match status" value="1"/>
</dbReference>
<evidence type="ECO:0000256" key="5">
    <source>
        <dbReference type="ARBA" id="ARBA00022723"/>
    </source>
</evidence>
<dbReference type="Gene3D" id="3.30.460.10">
    <property type="entry name" value="Beta Polymerase, domain 2"/>
    <property type="match status" value="1"/>
</dbReference>
<reference evidence="13" key="1">
    <citation type="journal article" date="2021" name="PeerJ">
        <title>Extensive microbial diversity within the chicken gut microbiome revealed by metagenomics and culture.</title>
        <authorList>
            <person name="Gilroy R."/>
            <person name="Ravi A."/>
            <person name="Getino M."/>
            <person name="Pursley I."/>
            <person name="Horton D.L."/>
            <person name="Alikhan N.F."/>
            <person name="Baker D."/>
            <person name="Gharbi K."/>
            <person name="Hall N."/>
            <person name="Watson M."/>
            <person name="Adriaenssens E.M."/>
            <person name="Foster-Nyarko E."/>
            <person name="Jarju S."/>
            <person name="Secka A."/>
            <person name="Antonio M."/>
            <person name="Oren A."/>
            <person name="Chaudhuri R.R."/>
            <person name="La Ragione R."/>
            <person name="Hildebrand F."/>
            <person name="Pallen M.J."/>
        </authorList>
    </citation>
    <scope>NUCLEOTIDE SEQUENCE</scope>
    <source>
        <strain evidence="13">CHK192-9172</strain>
    </source>
</reference>
<dbReference type="Pfam" id="PF13735">
    <property type="entry name" value="tRNA_NucTran2_2"/>
    <property type="match status" value="1"/>
</dbReference>
<dbReference type="Pfam" id="PF12627">
    <property type="entry name" value="PolyA_pol_RNAbd"/>
    <property type="match status" value="1"/>
</dbReference>
<feature type="domain" description="tRNA nucleotidyltransferase/poly(A) polymerase RNA and SrmB- binding" evidence="11">
    <location>
        <begin position="170"/>
        <end position="229"/>
    </location>
</feature>
<keyword evidence="5" id="KW-0479">Metal-binding</keyword>
<dbReference type="PANTHER" id="PTHR46173">
    <property type="entry name" value="CCA TRNA NUCLEOTIDYLTRANSFERASE 1, MITOCHONDRIAL"/>
    <property type="match status" value="1"/>
</dbReference>
<evidence type="ECO:0000256" key="1">
    <source>
        <dbReference type="ARBA" id="ARBA00001946"/>
    </source>
</evidence>
<evidence type="ECO:0000256" key="7">
    <source>
        <dbReference type="ARBA" id="ARBA00022842"/>
    </source>
</evidence>